<sequence length="525" mass="55559">MPAITLSNLSWATPDGRRVLSNLDLSFTSERTGLVGRNGTGKTSLLRLMSGELTPLSGRVTIDGTIGVLRQELLPDPDATIADLFGVREALAVLDRAARGDARVDELSDADWTLEARMEAALASVGLAAEPDAPLVQLSGGQRTRAALAALTFAAPDFLLLDEPTNNLDREGRAAVAELLAGWGAGAIVVSHDRELLEAMDAIVELTSLGATRYGGGWSAYRERKALELAAAEHDLAVADRRVAEIDRRAQAMVERKARKDSVGAKKGARGDMPRILIGAMKRRAEETGGAGARLADKQRDEASSAAAAARERVEVLQPFKVVQPPTGLLPGKIVLRADGLTFGHVSGEPLIDDFSFDLTGPERVAITGANGSGKSTLLDLIAGRLAPWEGSVRVGVPFAMFDQEVALLDRDATILDNFRRLNPVADENACRAALARYMFRADAALQTVATLSGGQLLRAGLACVLGGPTPPQLLLLDEPTNHLDIDSIETVEAGLRGYDGALLVVSHDAAFLDAIGVTRRIAIG</sequence>
<dbReference type="SUPFAM" id="SSF52540">
    <property type="entry name" value="P-loop containing nucleoside triphosphate hydrolases"/>
    <property type="match status" value="2"/>
</dbReference>
<proteinExistence type="predicted"/>
<gene>
    <name evidence="5" type="ORF">ACFOMD_06510</name>
</gene>
<keyword evidence="1" id="KW-0677">Repeat</keyword>
<dbReference type="RefSeq" id="WP_380858645.1">
    <property type="nucleotide sequence ID" value="NZ_JBHRXV010000004.1"/>
</dbReference>
<keyword evidence="2" id="KW-0547">Nucleotide-binding</keyword>
<evidence type="ECO:0000256" key="3">
    <source>
        <dbReference type="ARBA" id="ARBA00022840"/>
    </source>
</evidence>
<evidence type="ECO:0000313" key="5">
    <source>
        <dbReference type="EMBL" id="MFC3712213.1"/>
    </source>
</evidence>
<name>A0ABV7XAF0_9SPHN</name>
<evidence type="ECO:0000313" key="6">
    <source>
        <dbReference type="Proteomes" id="UP001595615"/>
    </source>
</evidence>
<keyword evidence="3 5" id="KW-0067">ATP-binding</keyword>
<keyword evidence="6" id="KW-1185">Reference proteome</keyword>
<reference evidence="6" key="1">
    <citation type="journal article" date="2019" name="Int. J. Syst. Evol. Microbiol.">
        <title>The Global Catalogue of Microorganisms (GCM) 10K type strain sequencing project: providing services to taxonomists for standard genome sequencing and annotation.</title>
        <authorList>
            <consortium name="The Broad Institute Genomics Platform"/>
            <consortium name="The Broad Institute Genome Sequencing Center for Infectious Disease"/>
            <person name="Wu L."/>
            <person name="Ma J."/>
        </authorList>
    </citation>
    <scope>NUCLEOTIDE SEQUENCE [LARGE SCALE GENOMIC DNA]</scope>
    <source>
        <strain evidence="6">KCTC 42644</strain>
    </source>
</reference>
<dbReference type="GO" id="GO:0005524">
    <property type="term" value="F:ATP binding"/>
    <property type="evidence" value="ECO:0007669"/>
    <property type="project" value="UniProtKB-KW"/>
</dbReference>
<dbReference type="SMART" id="SM00382">
    <property type="entry name" value="AAA"/>
    <property type="match status" value="2"/>
</dbReference>
<organism evidence="5 6">
    <name type="scientific">Sphingoaurantiacus capsulatus</name>
    <dbReference type="NCBI Taxonomy" id="1771310"/>
    <lineage>
        <taxon>Bacteria</taxon>
        <taxon>Pseudomonadati</taxon>
        <taxon>Pseudomonadota</taxon>
        <taxon>Alphaproteobacteria</taxon>
        <taxon>Sphingomonadales</taxon>
        <taxon>Sphingosinicellaceae</taxon>
        <taxon>Sphingoaurantiacus</taxon>
    </lineage>
</organism>
<evidence type="ECO:0000259" key="4">
    <source>
        <dbReference type="PROSITE" id="PS50893"/>
    </source>
</evidence>
<dbReference type="CDD" id="cd03221">
    <property type="entry name" value="ABCF_EF-3"/>
    <property type="match status" value="1"/>
</dbReference>
<dbReference type="InterPro" id="IPR003593">
    <property type="entry name" value="AAA+_ATPase"/>
</dbReference>
<accession>A0ABV7XAF0</accession>
<dbReference type="InterPro" id="IPR017871">
    <property type="entry name" value="ABC_transporter-like_CS"/>
</dbReference>
<evidence type="ECO:0000256" key="2">
    <source>
        <dbReference type="ARBA" id="ARBA00022741"/>
    </source>
</evidence>
<dbReference type="Pfam" id="PF00005">
    <property type="entry name" value="ABC_tran"/>
    <property type="match status" value="2"/>
</dbReference>
<feature type="domain" description="ABC transporter" evidence="4">
    <location>
        <begin position="336"/>
        <end position="525"/>
    </location>
</feature>
<dbReference type="PANTHER" id="PTHR19211">
    <property type="entry name" value="ATP-BINDING TRANSPORT PROTEIN-RELATED"/>
    <property type="match status" value="1"/>
</dbReference>
<dbReference type="InterPro" id="IPR027417">
    <property type="entry name" value="P-loop_NTPase"/>
</dbReference>
<protein>
    <submittedName>
        <fullName evidence="5">ABC-F family ATP-binding cassette domain-containing protein</fullName>
    </submittedName>
</protein>
<dbReference type="Gene3D" id="3.40.50.300">
    <property type="entry name" value="P-loop containing nucleotide triphosphate hydrolases"/>
    <property type="match status" value="2"/>
</dbReference>
<dbReference type="EMBL" id="JBHRXV010000004">
    <property type="protein sequence ID" value="MFC3712213.1"/>
    <property type="molecule type" value="Genomic_DNA"/>
</dbReference>
<comment type="caution">
    <text evidence="5">The sequence shown here is derived from an EMBL/GenBank/DDBJ whole genome shotgun (WGS) entry which is preliminary data.</text>
</comment>
<dbReference type="InterPro" id="IPR003439">
    <property type="entry name" value="ABC_transporter-like_ATP-bd"/>
</dbReference>
<dbReference type="PROSITE" id="PS00211">
    <property type="entry name" value="ABC_TRANSPORTER_1"/>
    <property type="match status" value="1"/>
</dbReference>
<feature type="domain" description="ABC transporter" evidence="4">
    <location>
        <begin position="4"/>
        <end position="234"/>
    </location>
</feature>
<dbReference type="PROSITE" id="PS50893">
    <property type="entry name" value="ABC_TRANSPORTER_2"/>
    <property type="match status" value="2"/>
</dbReference>
<dbReference type="PANTHER" id="PTHR19211:SF6">
    <property type="entry name" value="BLL7188 PROTEIN"/>
    <property type="match status" value="1"/>
</dbReference>
<evidence type="ECO:0000256" key="1">
    <source>
        <dbReference type="ARBA" id="ARBA00022737"/>
    </source>
</evidence>
<dbReference type="InterPro" id="IPR050611">
    <property type="entry name" value="ABCF"/>
</dbReference>
<dbReference type="Proteomes" id="UP001595615">
    <property type="component" value="Unassembled WGS sequence"/>
</dbReference>